<proteinExistence type="predicted"/>
<comment type="caution">
    <text evidence="1">The sequence shown here is derived from an EMBL/GenBank/DDBJ whole genome shotgun (WGS) entry which is preliminary data.</text>
</comment>
<dbReference type="Proteomes" id="UP001549019">
    <property type="component" value="Unassembled WGS sequence"/>
</dbReference>
<protein>
    <submittedName>
        <fullName evidence="1">Uncharacterized protein</fullName>
    </submittedName>
</protein>
<dbReference type="EMBL" id="JBDZDV010000008">
    <property type="protein sequence ID" value="MET3112074.1"/>
    <property type="molecule type" value="Genomic_DNA"/>
</dbReference>
<organism evidence="1 2">
    <name type="scientific">Salinicoccus halitifaciens</name>
    <dbReference type="NCBI Taxonomy" id="1073415"/>
    <lineage>
        <taxon>Bacteria</taxon>
        <taxon>Bacillati</taxon>
        <taxon>Bacillota</taxon>
        <taxon>Bacilli</taxon>
        <taxon>Bacillales</taxon>
        <taxon>Staphylococcaceae</taxon>
        <taxon>Salinicoccus</taxon>
    </lineage>
</organism>
<name>A0ABV2ECC7_9STAP</name>
<accession>A0ABV2ECC7</accession>
<gene>
    <name evidence="1" type="ORF">ABHD89_002500</name>
</gene>
<keyword evidence="2" id="KW-1185">Reference proteome</keyword>
<evidence type="ECO:0000313" key="1">
    <source>
        <dbReference type="EMBL" id="MET3112074.1"/>
    </source>
</evidence>
<dbReference type="RefSeq" id="WP_230822501.1">
    <property type="nucleotide sequence ID" value="NZ_JAJNCU010000008.1"/>
</dbReference>
<reference evidence="1 2" key="1">
    <citation type="submission" date="2024-05" db="EMBL/GenBank/DDBJ databases">
        <title>Genomic Encyclopedia of Type Strains, Phase IV (KMG-IV): sequencing the most valuable type-strain genomes for metagenomic binning, comparative biology and taxonomic classification.</title>
        <authorList>
            <person name="Goeker M."/>
        </authorList>
    </citation>
    <scope>NUCLEOTIDE SEQUENCE [LARGE SCALE GENOMIC DNA]</scope>
    <source>
        <strain evidence="1 2">DSM 25286</strain>
    </source>
</reference>
<sequence length="63" mass="7659">MKVYKYKELKKENQKRRHIALKAARKVDPDFYIGKRKFDVPRKTEGKQEILDRLDNEENELLP</sequence>
<evidence type="ECO:0000313" key="2">
    <source>
        <dbReference type="Proteomes" id="UP001549019"/>
    </source>
</evidence>